<name>A0ABY4IRB8_9MICO</name>
<dbReference type="RefSeq" id="WP_247633712.1">
    <property type="nucleotide sequence ID" value="NZ_CP078077.1"/>
</dbReference>
<feature type="compositionally biased region" description="Basic and acidic residues" evidence="1">
    <location>
        <begin position="23"/>
        <end position="37"/>
    </location>
</feature>
<evidence type="ECO:0000313" key="2">
    <source>
        <dbReference type="EMBL" id="UPL13828.1"/>
    </source>
</evidence>
<evidence type="ECO:0000256" key="1">
    <source>
        <dbReference type="SAM" id="MobiDB-lite"/>
    </source>
</evidence>
<sequence length="101" mass="11072">MAEDVSVTYSALYTQRMALEAASRDLTDSTDSAHDTDTGVQAPVGRTSLREMLEGALGETRAHVELGEHDVQVVMGRIRDIETQTEELDIRLGAGWEDLPL</sequence>
<organism evidence="2 3">
    <name type="scientific">Microbacterium galbinum</name>
    <dbReference type="NCBI Taxonomy" id="2851646"/>
    <lineage>
        <taxon>Bacteria</taxon>
        <taxon>Bacillati</taxon>
        <taxon>Actinomycetota</taxon>
        <taxon>Actinomycetes</taxon>
        <taxon>Micrococcales</taxon>
        <taxon>Microbacteriaceae</taxon>
        <taxon>Microbacterium</taxon>
    </lineage>
</organism>
<proteinExistence type="predicted"/>
<protein>
    <submittedName>
        <fullName evidence="2">Uncharacterized protein</fullName>
    </submittedName>
</protein>
<evidence type="ECO:0000313" key="3">
    <source>
        <dbReference type="Proteomes" id="UP000831963"/>
    </source>
</evidence>
<keyword evidence="3" id="KW-1185">Reference proteome</keyword>
<reference evidence="2 3" key="1">
    <citation type="submission" date="2021-06" db="EMBL/GenBank/DDBJ databases">
        <title>Genome-based taxonomic framework of Microbacterium strains isolated from marine environment, the description of four new species and reclassification of four preexisting species.</title>
        <authorList>
            <person name="Lee S.D."/>
            <person name="Kim S.-M."/>
            <person name="Byeon Y.-S."/>
            <person name="Yang H.L."/>
            <person name="Kim I.S."/>
        </authorList>
    </citation>
    <scope>NUCLEOTIDE SEQUENCE [LARGE SCALE GENOMIC DNA]</scope>
    <source>
        <strain evidence="2 3">SSW1-36</strain>
    </source>
</reference>
<gene>
    <name evidence="2" type="ORF">KV396_04770</name>
</gene>
<accession>A0ABY4IRB8</accession>
<dbReference type="EMBL" id="CP078077">
    <property type="protein sequence ID" value="UPL13828.1"/>
    <property type="molecule type" value="Genomic_DNA"/>
</dbReference>
<feature type="region of interest" description="Disordered" evidence="1">
    <location>
        <begin position="23"/>
        <end position="44"/>
    </location>
</feature>
<dbReference type="Proteomes" id="UP000831963">
    <property type="component" value="Chromosome"/>
</dbReference>